<dbReference type="EMBL" id="LAZR01000442">
    <property type="protein sequence ID" value="KKN68709.1"/>
    <property type="molecule type" value="Genomic_DNA"/>
</dbReference>
<sequence length="277" mass="29976">MFRFGSDGKKEKMMPPDQQDAWETETLTPVNDAEVTIVDAYFEEGKFGTQLVWVMRVDVPHDPINIPFETFKGWFSCGKDWVIQDAGASITKPTSDPSKPAKIHASSNYGKIMDRVLKIGVDMRGRGLPTEARVWKDLRFHMQREVVKYTDLPTAEGGTMDREASILLPVTHLPALGGAVPVPIVAPVEAAAPASAPTAPVSTPLPVDGSIESHLISVILGKSSVIEGKQAAMRDPRIAADDAISSRILENQLIESYFEGDSPVLVIADGKIAKASG</sequence>
<comment type="caution">
    <text evidence="1">The sequence shown here is derived from an EMBL/GenBank/DDBJ whole genome shotgun (WGS) entry which is preliminary data.</text>
</comment>
<reference evidence="1" key="1">
    <citation type="journal article" date="2015" name="Nature">
        <title>Complex archaea that bridge the gap between prokaryotes and eukaryotes.</title>
        <authorList>
            <person name="Spang A."/>
            <person name="Saw J.H."/>
            <person name="Jorgensen S.L."/>
            <person name="Zaremba-Niedzwiedzka K."/>
            <person name="Martijn J."/>
            <person name="Lind A.E."/>
            <person name="van Eijk R."/>
            <person name="Schleper C."/>
            <person name="Guy L."/>
            <person name="Ettema T.J."/>
        </authorList>
    </citation>
    <scope>NUCLEOTIDE SEQUENCE</scope>
</reference>
<gene>
    <name evidence="1" type="ORF">LCGC14_0449000</name>
</gene>
<evidence type="ECO:0000313" key="1">
    <source>
        <dbReference type="EMBL" id="KKN68709.1"/>
    </source>
</evidence>
<organism evidence="1">
    <name type="scientific">marine sediment metagenome</name>
    <dbReference type="NCBI Taxonomy" id="412755"/>
    <lineage>
        <taxon>unclassified sequences</taxon>
        <taxon>metagenomes</taxon>
        <taxon>ecological metagenomes</taxon>
    </lineage>
</organism>
<name>A0A0F9SP07_9ZZZZ</name>
<proteinExistence type="predicted"/>
<dbReference type="AlphaFoldDB" id="A0A0F9SP07"/>
<accession>A0A0F9SP07</accession>
<protein>
    <submittedName>
        <fullName evidence="1">Uncharacterized protein</fullName>
    </submittedName>
</protein>